<dbReference type="HOGENOM" id="CLU_2414122_0_0_1"/>
<reference evidence="3 4" key="1">
    <citation type="journal article" date="2011" name="PLoS Pathog.">
        <title>Endophytic Life Strategies Decoded by Genome and Transcriptome Analyses of the Mutualistic Root Symbiont Piriformospora indica.</title>
        <authorList>
            <person name="Zuccaro A."/>
            <person name="Lahrmann U."/>
            <person name="Guldener U."/>
            <person name="Langen G."/>
            <person name="Pfiffi S."/>
            <person name="Biedenkopf D."/>
            <person name="Wong P."/>
            <person name="Samans B."/>
            <person name="Grimm C."/>
            <person name="Basiewicz M."/>
            <person name="Murat C."/>
            <person name="Martin F."/>
            <person name="Kogel K.H."/>
        </authorList>
    </citation>
    <scope>NUCLEOTIDE SEQUENCE [LARGE SCALE GENOMIC DNA]</scope>
    <source>
        <strain evidence="3 4">DSM 11827</strain>
    </source>
</reference>
<name>G4TLB8_SERID</name>
<keyword evidence="4" id="KW-1185">Reference proteome</keyword>
<dbReference type="InParanoid" id="G4TLB8"/>
<dbReference type="Proteomes" id="UP000007148">
    <property type="component" value="Unassembled WGS sequence"/>
</dbReference>
<accession>G4TLB8</accession>
<dbReference type="EMBL" id="CAFZ01000148">
    <property type="protein sequence ID" value="CCA72111.1"/>
    <property type="molecule type" value="Genomic_DNA"/>
</dbReference>
<evidence type="ECO:0000256" key="1">
    <source>
        <dbReference type="SAM" id="MobiDB-lite"/>
    </source>
</evidence>
<organism evidence="3 4">
    <name type="scientific">Serendipita indica (strain DSM 11827)</name>
    <name type="common">Root endophyte fungus</name>
    <name type="synonym">Piriformospora indica</name>
    <dbReference type="NCBI Taxonomy" id="1109443"/>
    <lineage>
        <taxon>Eukaryota</taxon>
        <taxon>Fungi</taxon>
        <taxon>Dikarya</taxon>
        <taxon>Basidiomycota</taxon>
        <taxon>Agaricomycotina</taxon>
        <taxon>Agaricomycetes</taxon>
        <taxon>Sebacinales</taxon>
        <taxon>Serendipitaceae</taxon>
        <taxon>Serendipita</taxon>
    </lineage>
</organism>
<keyword evidence="2" id="KW-0812">Transmembrane</keyword>
<keyword evidence="2" id="KW-1133">Transmembrane helix</keyword>
<evidence type="ECO:0000313" key="3">
    <source>
        <dbReference type="EMBL" id="CCA72111.1"/>
    </source>
</evidence>
<evidence type="ECO:0000256" key="2">
    <source>
        <dbReference type="SAM" id="Phobius"/>
    </source>
</evidence>
<comment type="caution">
    <text evidence="3">The sequence shown here is derived from an EMBL/GenBank/DDBJ whole genome shotgun (WGS) entry which is preliminary data.</text>
</comment>
<feature type="region of interest" description="Disordered" evidence="1">
    <location>
        <begin position="37"/>
        <end position="92"/>
    </location>
</feature>
<evidence type="ECO:0000313" key="4">
    <source>
        <dbReference type="Proteomes" id="UP000007148"/>
    </source>
</evidence>
<dbReference type="AlphaFoldDB" id="G4TLB8"/>
<feature type="transmembrane region" description="Helical" evidence="2">
    <location>
        <begin position="6"/>
        <end position="29"/>
    </location>
</feature>
<keyword evidence="2" id="KW-0472">Membrane</keyword>
<sequence length="92" mass="10357">MKPPLEIHWVTLSLLVFSTLLASLLAVLLRKLVEVMKESDEDQAPPATNNPPPCEGHKQSSPIPETKDEKPNWNETRVFGGMSRDPFFDQKS</sequence>
<gene>
    <name evidence="3" type="ORF">PIIN_06047</name>
</gene>
<proteinExistence type="predicted"/>
<protein>
    <submittedName>
        <fullName evidence="3">Uncharacterized protein</fullName>
    </submittedName>
</protein>